<gene>
    <name evidence="5" type="ORF">FN846DRAFT_748828</name>
</gene>
<evidence type="ECO:0000256" key="3">
    <source>
        <dbReference type="SAM" id="MobiDB-lite"/>
    </source>
</evidence>
<accession>A0A5J5EWL6</accession>
<dbReference type="AlphaFoldDB" id="A0A5J5EWL6"/>
<dbReference type="EMBL" id="VXIS01000099">
    <property type="protein sequence ID" value="KAA8905498.1"/>
    <property type="molecule type" value="Genomic_DNA"/>
</dbReference>
<dbReference type="PANTHER" id="PTHR21220:SF0">
    <property type="entry name" value="DNA-DEPENDENT METALLOPROTEASE SPRTN"/>
    <property type="match status" value="1"/>
</dbReference>
<evidence type="ECO:0000313" key="5">
    <source>
        <dbReference type="EMBL" id="KAA8905498.1"/>
    </source>
</evidence>
<dbReference type="InterPro" id="IPR044245">
    <property type="entry name" value="Spartan"/>
</dbReference>
<dbReference type="Pfam" id="PF10263">
    <property type="entry name" value="SprT-like"/>
    <property type="match status" value="1"/>
</dbReference>
<feature type="region of interest" description="Disordered" evidence="3">
    <location>
        <begin position="283"/>
        <end position="311"/>
    </location>
</feature>
<dbReference type="InterPro" id="IPR006640">
    <property type="entry name" value="SprT-like_domain"/>
</dbReference>
<evidence type="ECO:0000313" key="6">
    <source>
        <dbReference type="Proteomes" id="UP000326924"/>
    </source>
</evidence>
<proteinExistence type="predicted"/>
<feature type="compositionally biased region" description="Basic and acidic residues" evidence="3">
    <location>
        <begin position="291"/>
        <end position="305"/>
    </location>
</feature>
<keyword evidence="2" id="KW-0539">Nucleus</keyword>
<keyword evidence="6" id="KW-1185">Reference proteome</keyword>
<comment type="subcellular location">
    <subcellularLocation>
        <location evidence="1">Nucleus</location>
    </subcellularLocation>
</comment>
<dbReference type="GO" id="GO:0004222">
    <property type="term" value="F:metalloendopeptidase activity"/>
    <property type="evidence" value="ECO:0007669"/>
    <property type="project" value="InterPro"/>
</dbReference>
<dbReference type="Proteomes" id="UP000326924">
    <property type="component" value="Unassembled WGS sequence"/>
</dbReference>
<dbReference type="GO" id="GO:0005634">
    <property type="term" value="C:nucleus"/>
    <property type="evidence" value="ECO:0007669"/>
    <property type="project" value="UniProtKB-SubCell"/>
</dbReference>
<dbReference type="PANTHER" id="PTHR21220">
    <property type="entry name" value="DNA-DEPENDENT METALLOPROTEASE SPRTN"/>
    <property type="match status" value="1"/>
</dbReference>
<dbReference type="SMART" id="SM00731">
    <property type="entry name" value="SprT"/>
    <property type="match status" value="1"/>
</dbReference>
<dbReference type="OrthoDB" id="5236983at2759"/>
<feature type="domain" description="SprT-like" evidence="4">
    <location>
        <begin position="49"/>
        <end position="231"/>
    </location>
</feature>
<dbReference type="InParanoid" id="A0A5J5EWL6"/>
<evidence type="ECO:0000256" key="1">
    <source>
        <dbReference type="ARBA" id="ARBA00004123"/>
    </source>
</evidence>
<dbReference type="GO" id="GO:0031593">
    <property type="term" value="F:polyubiquitin modification-dependent protein binding"/>
    <property type="evidence" value="ECO:0007669"/>
    <property type="project" value="TreeGrafter"/>
</dbReference>
<organism evidence="5 6">
    <name type="scientific">Sphaerosporella brunnea</name>
    <dbReference type="NCBI Taxonomy" id="1250544"/>
    <lineage>
        <taxon>Eukaryota</taxon>
        <taxon>Fungi</taxon>
        <taxon>Dikarya</taxon>
        <taxon>Ascomycota</taxon>
        <taxon>Pezizomycotina</taxon>
        <taxon>Pezizomycetes</taxon>
        <taxon>Pezizales</taxon>
        <taxon>Pyronemataceae</taxon>
        <taxon>Sphaerosporella</taxon>
    </lineage>
</organism>
<reference evidence="5 6" key="1">
    <citation type="submission" date="2019-09" db="EMBL/GenBank/DDBJ databases">
        <title>Draft genome of the ectomycorrhizal ascomycete Sphaerosporella brunnea.</title>
        <authorList>
            <consortium name="DOE Joint Genome Institute"/>
            <person name="Benucci G.M."/>
            <person name="Marozzi G."/>
            <person name="Antonielli L."/>
            <person name="Sanchez S."/>
            <person name="Marco P."/>
            <person name="Wang X."/>
            <person name="Falini L.B."/>
            <person name="Barry K."/>
            <person name="Haridas S."/>
            <person name="Lipzen A."/>
            <person name="Labutti K."/>
            <person name="Grigoriev I.V."/>
            <person name="Murat C."/>
            <person name="Martin F."/>
            <person name="Albertini E."/>
            <person name="Donnini D."/>
            <person name="Bonito G."/>
        </authorList>
    </citation>
    <scope>NUCLEOTIDE SEQUENCE [LARGE SCALE GENOMIC DNA]</scope>
    <source>
        <strain evidence="5 6">Sb_GMNB300</strain>
    </source>
</reference>
<protein>
    <submittedName>
        <fullName evidence="5">SprT-like family-domain-containing protein</fullName>
    </submittedName>
</protein>
<comment type="caution">
    <text evidence="5">The sequence shown here is derived from an EMBL/GenBank/DDBJ whole genome shotgun (WGS) entry which is preliminary data.</text>
</comment>
<dbReference type="GO" id="GO:0006974">
    <property type="term" value="P:DNA damage response"/>
    <property type="evidence" value="ECO:0007669"/>
    <property type="project" value="InterPro"/>
</dbReference>
<evidence type="ECO:0000256" key="2">
    <source>
        <dbReference type="ARBA" id="ARBA00023242"/>
    </source>
</evidence>
<name>A0A5J5EWL6_9PEZI</name>
<dbReference type="InterPro" id="IPR055220">
    <property type="entry name" value="SPRTN_ZBD"/>
</dbReference>
<sequence>MPLLSDDEAATIAIATFNPDSPLTDPSPAQIAAISTVASELSSTAPFIEDLTTLFDAYSTLYFCSLLQPTTTLAWSTRMTSCAGTCSLALDKLTKHPKHPRECIIRLSEPLLKFRPREDTINTLLHEMIHAYLFVAGGKHVRGDDPTGHGSGFQRMAFAINQHGGYEITTTHTFHVEVENYQTHVWQCTGSCRESPPYFGILKRAMNRPPGPSDSWYEDHRKKCNGGIWVKISEPPPKEKKRKTTQKNKIDQWIEKGGQASSSKYDELQHNKFGASKVATKRKLPTGGIDDSVKRPRAMNEDKPNMDVPQPDMVDCPVCPARLLEVDVNAHLDEVHGF</sequence>
<dbReference type="GO" id="GO:0003697">
    <property type="term" value="F:single-stranded DNA binding"/>
    <property type="evidence" value="ECO:0007669"/>
    <property type="project" value="InterPro"/>
</dbReference>
<evidence type="ECO:0000259" key="4">
    <source>
        <dbReference type="SMART" id="SM00731"/>
    </source>
</evidence>
<dbReference type="Pfam" id="PF22934">
    <property type="entry name" value="SPRTN_ZBD"/>
    <property type="match status" value="1"/>
</dbReference>